<name>A0AAJ8L2Y8_9TREE</name>
<organism evidence="8 9">
    <name type="scientific">Kwoniella pini CBS 10737</name>
    <dbReference type="NCBI Taxonomy" id="1296096"/>
    <lineage>
        <taxon>Eukaryota</taxon>
        <taxon>Fungi</taxon>
        <taxon>Dikarya</taxon>
        <taxon>Basidiomycota</taxon>
        <taxon>Agaricomycotina</taxon>
        <taxon>Tremellomycetes</taxon>
        <taxon>Tremellales</taxon>
        <taxon>Cryptococcaceae</taxon>
        <taxon>Kwoniella</taxon>
    </lineage>
</organism>
<evidence type="ECO:0000256" key="3">
    <source>
        <dbReference type="ARBA" id="ARBA00022679"/>
    </source>
</evidence>
<reference evidence="8" key="1">
    <citation type="submission" date="2013-07" db="EMBL/GenBank/DDBJ databases">
        <authorList>
            <consortium name="The Broad Institute Genome Sequencing Platform"/>
            <person name="Cuomo C."/>
            <person name="Litvintseva A."/>
            <person name="Chen Y."/>
            <person name="Heitman J."/>
            <person name="Sun S."/>
            <person name="Springer D."/>
            <person name="Dromer F."/>
            <person name="Young S.K."/>
            <person name="Zeng Q."/>
            <person name="Gargeya S."/>
            <person name="Fitzgerald M."/>
            <person name="Abouelleil A."/>
            <person name="Alvarado L."/>
            <person name="Berlin A.M."/>
            <person name="Chapman S.B."/>
            <person name="Dewar J."/>
            <person name="Goldberg J."/>
            <person name="Griggs A."/>
            <person name="Gujja S."/>
            <person name="Hansen M."/>
            <person name="Howarth C."/>
            <person name="Imamovic A."/>
            <person name="Larimer J."/>
            <person name="McCowan C."/>
            <person name="Murphy C."/>
            <person name="Pearson M."/>
            <person name="Priest M."/>
            <person name="Roberts A."/>
            <person name="Saif S."/>
            <person name="Shea T."/>
            <person name="Sykes S."/>
            <person name="Wortman J."/>
            <person name="Nusbaum C."/>
            <person name="Birren B."/>
        </authorList>
    </citation>
    <scope>NUCLEOTIDE SEQUENCE</scope>
    <source>
        <strain evidence="8">CBS 10737</strain>
    </source>
</reference>
<feature type="region of interest" description="Disordered" evidence="5">
    <location>
        <begin position="396"/>
        <end position="423"/>
    </location>
</feature>
<evidence type="ECO:0000259" key="7">
    <source>
        <dbReference type="Pfam" id="PF04377"/>
    </source>
</evidence>
<dbReference type="InterPro" id="IPR007472">
    <property type="entry name" value="N-end_Aminoacyl_Trfase_C"/>
</dbReference>
<dbReference type="GeneID" id="30175389"/>
<dbReference type="Pfam" id="PF04377">
    <property type="entry name" value="ATE_C"/>
    <property type="match status" value="1"/>
</dbReference>
<dbReference type="GO" id="GO:0004057">
    <property type="term" value="F:arginyl-tRNA--protein transferase activity"/>
    <property type="evidence" value="ECO:0007669"/>
    <property type="project" value="UniProtKB-EC"/>
</dbReference>
<protein>
    <recommendedName>
        <fullName evidence="2">arginyltransferase</fullName>
        <ecNumber evidence="2">2.3.2.8</ecNumber>
    </recommendedName>
</protein>
<evidence type="ECO:0000256" key="5">
    <source>
        <dbReference type="SAM" id="MobiDB-lite"/>
    </source>
</evidence>
<dbReference type="InterPro" id="IPR007471">
    <property type="entry name" value="N-end_Aminoacyl_Trfase_N"/>
</dbReference>
<dbReference type="Proteomes" id="UP000094020">
    <property type="component" value="Chromosome 2"/>
</dbReference>
<sequence length="494" mass="55873">MSSVFSTLLTPYGYSSGTCGYCSPSGERSKGKTSSKYGMITSQMTPEFYQLLINKGWRRSGDYIYHPDMARTCCPQYTIRLNTKTFKANKKHRQVINRFNRYLETGQKPGESSTSSITDPQGGKQSTSYEEKILKGKGKGKGKNNTNSIGIIDELHKFEIGYVAEEEEKELSHRFTTQLVPAKSTKETFELYKLYQIVIHKDKPEKITRTGFDRFLCGKTLIQTPINYKMKVDQEIQDGKLPKTYGQYHLLYKIDGILIGLSVIDILPCCVSSVYFIWHPDWAWASLGKFSALYEISLSERMREKGIEEMQWVYMGYWIPDCQKMKYKSEYSPSELLDPGTNTFHLLDIKLESFLIANPSGYFPFSGIISSSNSHTSLNDSTDLAKVKTKGYELSIDSGSESEDEAPSSWPVPTPPGFEDPSNISDEQLEQVILLMGRNKFTGQGGSLIPIINLEFRDQEVMYREIKEFLAAVGRDNIASLINGVADKAILHFG</sequence>
<dbReference type="EMBL" id="CP144520">
    <property type="protein sequence ID" value="WWC67970.1"/>
    <property type="molecule type" value="Genomic_DNA"/>
</dbReference>
<dbReference type="RefSeq" id="XP_019008461.2">
    <property type="nucleotide sequence ID" value="XM_019158715.2"/>
</dbReference>
<feature type="region of interest" description="Disordered" evidence="5">
    <location>
        <begin position="103"/>
        <end position="129"/>
    </location>
</feature>
<keyword evidence="4" id="KW-0012">Acyltransferase</keyword>
<accession>A0AAJ8L2Y8</accession>
<evidence type="ECO:0000256" key="4">
    <source>
        <dbReference type="ARBA" id="ARBA00023315"/>
    </source>
</evidence>
<evidence type="ECO:0000259" key="6">
    <source>
        <dbReference type="Pfam" id="PF04376"/>
    </source>
</evidence>
<keyword evidence="3" id="KW-0808">Transferase</keyword>
<reference evidence="8" key="2">
    <citation type="submission" date="2024-02" db="EMBL/GenBank/DDBJ databases">
        <title>Comparative genomics of Cryptococcus and Kwoniella reveals pathogenesis evolution and contrasting modes of karyotype evolution via chromosome fusion or intercentromeric recombination.</title>
        <authorList>
            <person name="Coelho M.A."/>
            <person name="David-Palma M."/>
            <person name="Shea T."/>
            <person name="Bowers K."/>
            <person name="McGinley-Smith S."/>
            <person name="Mohammad A.W."/>
            <person name="Gnirke A."/>
            <person name="Yurkov A.M."/>
            <person name="Nowrousian M."/>
            <person name="Sun S."/>
            <person name="Cuomo C.A."/>
            <person name="Heitman J."/>
        </authorList>
    </citation>
    <scope>NUCLEOTIDE SEQUENCE</scope>
    <source>
        <strain evidence="8">CBS 10737</strain>
    </source>
</reference>
<dbReference type="AlphaFoldDB" id="A0AAJ8L2Y8"/>
<dbReference type="InterPro" id="IPR030700">
    <property type="entry name" value="N-end_Aminoacyl_Trfase"/>
</dbReference>
<dbReference type="EC" id="2.3.2.8" evidence="2"/>
<feature type="compositionally biased region" description="Polar residues" evidence="5">
    <location>
        <begin position="110"/>
        <end position="128"/>
    </location>
</feature>
<feature type="domain" description="N-end aminoacyl transferase N-terminal" evidence="6">
    <location>
        <begin position="18"/>
        <end position="94"/>
    </location>
</feature>
<dbReference type="PANTHER" id="PTHR21367:SF1">
    <property type="entry name" value="ARGINYL-TRNA--PROTEIN TRANSFERASE 1"/>
    <property type="match status" value="1"/>
</dbReference>
<dbReference type="GO" id="GO:0005737">
    <property type="term" value="C:cytoplasm"/>
    <property type="evidence" value="ECO:0007669"/>
    <property type="project" value="TreeGrafter"/>
</dbReference>
<gene>
    <name evidence="8" type="ORF">I206_101889</name>
</gene>
<evidence type="ECO:0000313" key="8">
    <source>
        <dbReference type="EMBL" id="WWC67970.1"/>
    </source>
</evidence>
<dbReference type="PANTHER" id="PTHR21367">
    <property type="entry name" value="ARGININE-TRNA-PROTEIN TRANSFERASE 1"/>
    <property type="match status" value="1"/>
</dbReference>
<dbReference type="KEGG" id="kpin:30175389"/>
<evidence type="ECO:0000313" key="9">
    <source>
        <dbReference type="Proteomes" id="UP000094020"/>
    </source>
</evidence>
<evidence type="ECO:0000256" key="2">
    <source>
        <dbReference type="ARBA" id="ARBA00012025"/>
    </source>
</evidence>
<dbReference type="Pfam" id="PF04376">
    <property type="entry name" value="ATE_N"/>
    <property type="match status" value="1"/>
</dbReference>
<keyword evidence="9" id="KW-1185">Reference proteome</keyword>
<evidence type="ECO:0000256" key="1">
    <source>
        <dbReference type="ARBA" id="ARBA00009991"/>
    </source>
</evidence>
<proteinExistence type="inferred from homology"/>
<comment type="similarity">
    <text evidence="1">Belongs to the R-transferase family.</text>
</comment>
<feature type="domain" description="N-end rule aminoacyl transferase C-terminal" evidence="7">
    <location>
        <begin position="187"/>
        <end position="338"/>
    </location>
</feature>